<dbReference type="PANTHER" id="PTHR43706">
    <property type="entry name" value="NADH DEHYDROGENASE"/>
    <property type="match status" value="1"/>
</dbReference>
<dbReference type="PRINTS" id="PR00368">
    <property type="entry name" value="FADPNR"/>
</dbReference>
<evidence type="ECO:0000259" key="6">
    <source>
        <dbReference type="Pfam" id="PF07992"/>
    </source>
</evidence>
<evidence type="ECO:0000256" key="5">
    <source>
        <dbReference type="ARBA" id="ARBA00023027"/>
    </source>
</evidence>
<feature type="domain" description="FAD/NAD(P)-binding" evidence="6">
    <location>
        <begin position="14"/>
        <end position="347"/>
    </location>
</feature>
<keyword evidence="8" id="KW-1185">Reference proteome</keyword>
<proteinExistence type="inferred from homology"/>
<dbReference type="InterPro" id="IPR023753">
    <property type="entry name" value="FAD/NAD-binding_dom"/>
</dbReference>
<evidence type="ECO:0000256" key="3">
    <source>
        <dbReference type="ARBA" id="ARBA00022827"/>
    </source>
</evidence>
<protein>
    <submittedName>
        <fullName evidence="7">NAD(P)/FAD-dependent oxidoreductase</fullName>
    </submittedName>
</protein>
<dbReference type="KEGG" id="nwr:E3U44_10900"/>
<dbReference type="InterPro" id="IPR036188">
    <property type="entry name" value="FAD/NAD-bd_sf"/>
</dbReference>
<evidence type="ECO:0000256" key="1">
    <source>
        <dbReference type="ARBA" id="ARBA00005272"/>
    </source>
</evidence>
<keyword evidence="2" id="KW-0285">Flavoprotein</keyword>
<dbReference type="AlphaFoldDB" id="A0A4P7C297"/>
<dbReference type="GO" id="GO:0008137">
    <property type="term" value="F:NADH dehydrogenase (ubiquinone) activity"/>
    <property type="evidence" value="ECO:0007669"/>
    <property type="project" value="TreeGrafter"/>
</dbReference>
<reference evidence="7 8" key="1">
    <citation type="submission" date="2019-03" db="EMBL/GenBank/DDBJ databases">
        <title>The genome sequence of Nitrosococcus wardiae strain D1FHST reveals the archetypal metabolic capacity of ammonia-oxidizing Gammaproteobacteria.</title>
        <authorList>
            <person name="Wang L."/>
            <person name="Lim C.K."/>
            <person name="Hanson T.E."/>
            <person name="Dang H."/>
            <person name="Klotz M.G."/>
        </authorList>
    </citation>
    <scope>NUCLEOTIDE SEQUENCE [LARGE SCALE GENOMIC DNA]</scope>
    <source>
        <strain evidence="7 8">D1FHS</strain>
    </source>
</reference>
<dbReference type="RefSeq" id="WP_134358210.1">
    <property type="nucleotide sequence ID" value="NZ_CP038033.1"/>
</dbReference>
<dbReference type="PANTHER" id="PTHR43706:SF9">
    <property type="entry name" value="TYPE II NADH:QUINONE OXIDOREDUCTASE"/>
    <property type="match status" value="1"/>
</dbReference>
<evidence type="ECO:0000256" key="4">
    <source>
        <dbReference type="ARBA" id="ARBA00023002"/>
    </source>
</evidence>
<evidence type="ECO:0000313" key="7">
    <source>
        <dbReference type="EMBL" id="QBQ54966.1"/>
    </source>
</evidence>
<name>A0A4P7C297_9GAMM</name>
<dbReference type="Pfam" id="PF07992">
    <property type="entry name" value="Pyr_redox_2"/>
    <property type="match status" value="1"/>
</dbReference>
<keyword evidence="3" id="KW-0274">FAD</keyword>
<sequence>MATAKAGGTPHHHKMVIVGGGTGGLQLATRLGRKLGKKGQVEITLIEASPTHIWKPLLHEVAAGTLDSYEDEIEYLAQAAWSHFRYRLGRMEALDRQQREISVAPTYNEKGEEIIPRRHFHYDTLVMAVGSVSNDFGIPGVRSHCFFLDTTQQAADFQRQLIESYVRAHARGKPLARGELNVAIVGGGATGVELAAQLHTVSRLFTAYGLEVKPADIKLSIIEAAPRLLSGLPSRIAEPTERQLRQLGIEILANERVIEVTEKGIHTHSGRFIPARIKVWAAGVKAPDFLKALAGLETNPRHQLVVRPTLQTSRDDHIFALGDCAACPWIGHEGTVPPRAQAAQQQARFLYQNIRNQLAGKPLRDYHYRDYGSLVSLGRYSTVGNLMGTITGSFLIEGWIARLVYLSLYKRHQIVLFGPFRTAMLTLSHLFHRSVHPQVKLH</sequence>
<keyword evidence="4" id="KW-0560">Oxidoreductase</keyword>
<evidence type="ECO:0000256" key="2">
    <source>
        <dbReference type="ARBA" id="ARBA00022630"/>
    </source>
</evidence>
<keyword evidence="5" id="KW-0520">NAD</keyword>
<dbReference type="EMBL" id="CP038033">
    <property type="protein sequence ID" value="QBQ54966.1"/>
    <property type="molecule type" value="Genomic_DNA"/>
</dbReference>
<dbReference type="Gene3D" id="3.50.50.100">
    <property type="match status" value="1"/>
</dbReference>
<dbReference type="PRINTS" id="PR00411">
    <property type="entry name" value="PNDRDTASEI"/>
</dbReference>
<accession>A0A4P7C297</accession>
<dbReference type="InterPro" id="IPR045024">
    <property type="entry name" value="NDH-2"/>
</dbReference>
<organism evidence="7 8">
    <name type="scientific">Nitrosococcus wardiae</name>
    <dbReference type="NCBI Taxonomy" id="1814290"/>
    <lineage>
        <taxon>Bacteria</taxon>
        <taxon>Pseudomonadati</taxon>
        <taxon>Pseudomonadota</taxon>
        <taxon>Gammaproteobacteria</taxon>
        <taxon>Chromatiales</taxon>
        <taxon>Chromatiaceae</taxon>
        <taxon>Nitrosococcus</taxon>
    </lineage>
</organism>
<comment type="similarity">
    <text evidence="1">Belongs to the NADH dehydrogenase family.</text>
</comment>
<dbReference type="OrthoDB" id="9781621at2"/>
<evidence type="ECO:0000313" key="8">
    <source>
        <dbReference type="Proteomes" id="UP000294325"/>
    </source>
</evidence>
<dbReference type="GO" id="GO:0003954">
    <property type="term" value="F:NADH dehydrogenase activity"/>
    <property type="evidence" value="ECO:0007669"/>
    <property type="project" value="InterPro"/>
</dbReference>
<dbReference type="SUPFAM" id="SSF51905">
    <property type="entry name" value="FAD/NAD(P)-binding domain"/>
    <property type="match status" value="1"/>
</dbReference>
<dbReference type="Proteomes" id="UP000294325">
    <property type="component" value="Chromosome"/>
</dbReference>
<gene>
    <name evidence="7" type="ORF">E3U44_10900</name>
</gene>